<evidence type="ECO:0008006" key="3">
    <source>
        <dbReference type="Google" id="ProtNLM"/>
    </source>
</evidence>
<gene>
    <name evidence="1" type="ORF">SAMN05216227_101137</name>
</gene>
<keyword evidence="2" id="KW-1185">Reference proteome</keyword>
<dbReference type="Pfam" id="PF12915">
    <property type="entry name" value="DUF3833"/>
    <property type="match status" value="1"/>
</dbReference>
<proteinExistence type="predicted"/>
<reference evidence="1 2" key="1">
    <citation type="submission" date="2016-10" db="EMBL/GenBank/DDBJ databases">
        <authorList>
            <person name="de Groot N.N."/>
        </authorList>
    </citation>
    <scope>NUCLEOTIDE SEQUENCE [LARGE SCALE GENOMIC DNA]</scope>
    <source>
        <strain evidence="1 2">CGMCC 1.10836</strain>
    </source>
</reference>
<accession>A0A1H8FLW0</accession>
<evidence type="ECO:0000313" key="1">
    <source>
        <dbReference type="EMBL" id="SEN32088.1"/>
    </source>
</evidence>
<name>A0A1H8FLW0_9RHOB</name>
<protein>
    <recommendedName>
        <fullName evidence="3">DUF3833 domain-containing protein</fullName>
    </recommendedName>
</protein>
<dbReference type="InterPro" id="IPR024409">
    <property type="entry name" value="DUF3833"/>
</dbReference>
<dbReference type="AlphaFoldDB" id="A0A1H8FLW0"/>
<dbReference type="EMBL" id="FOCO01000011">
    <property type="protein sequence ID" value="SEN32088.1"/>
    <property type="molecule type" value="Genomic_DNA"/>
</dbReference>
<organism evidence="1 2">
    <name type="scientific">Pseudorhodobacter antarcticus</name>
    <dbReference type="NCBI Taxonomy" id="1077947"/>
    <lineage>
        <taxon>Bacteria</taxon>
        <taxon>Pseudomonadati</taxon>
        <taxon>Pseudomonadota</taxon>
        <taxon>Alphaproteobacteria</taxon>
        <taxon>Rhodobacterales</taxon>
        <taxon>Paracoccaceae</taxon>
        <taxon>Pseudorhodobacter</taxon>
    </lineage>
</organism>
<dbReference type="STRING" id="1077947.SAMN05216227_101137"/>
<dbReference type="Proteomes" id="UP000183002">
    <property type="component" value="Unassembled WGS sequence"/>
</dbReference>
<dbReference type="OrthoDB" id="5296954at2"/>
<sequence length="189" mass="20204">MTILTLLAGMALTVLLALIARRWIGFAAQSPADYSAHGPAFDPRQHLSGPIQCEGVIYGPTGRVASRFVADMHGTWDGAVGTLREDFRYDSGLEQARCWTLHLGNGGDIRALAADVPGEGSGQVSGSSVVLRYNIQLAPSAGGHVLQVTDWMYLMENGTIMNRSQFFKWGIKVAELVATMRPKTGGAAA</sequence>
<evidence type="ECO:0000313" key="2">
    <source>
        <dbReference type="Proteomes" id="UP000183002"/>
    </source>
</evidence>